<keyword evidence="1" id="KW-0812">Transmembrane</keyword>
<proteinExistence type="predicted"/>
<sequence>MRGAPDAVHAGGSCLCIAGRARGGGSSRGGLSSLSERIRSPFTRKTGQIWVAEVISYLAVCVLGAALGVAGRGGATTEWWNLGQRGVGVACRSYGRRREYFRRSIAQPTGVCITTTTGVALAPSRMHSLGKKYWSSRGITTPLASSDAPIHLRPVGVAEA</sequence>
<keyword evidence="1" id="KW-0472">Membrane</keyword>
<name>A0AAD7MTB4_9AGAR</name>
<organism evidence="2 3">
    <name type="scientific">Mycena metata</name>
    <dbReference type="NCBI Taxonomy" id="1033252"/>
    <lineage>
        <taxon>Eukaryota</taxon>
        <taxon>Fungi</taxon>
        <taxon>Dikarya</taxon>
        <taxon>Basidiomycota</taxon>
        <taxon>Agaricomycotina</taxon>
        <taxon>Agaricomycetes</taxon>
        <taxon>Agaricomycetidae</taxon>
        <taxon>Agaricales</taxon>
        <taxon>Marasmiineae</taxon>
        <taxon>Mycenaceae</taxon>
        <taxon>Mycena</taxon>
    </lineage>
</organism>
<dbReference type="Proteomes" id="UP001215598">
    <property type="component" value="Unassembled WGS sequence"/>
</dbReference>
<evidence type="ECO:0000256" key="1">
    <source>
        <dbReference type="SAM" id="Phobius"/>
    </source>
</evidence>
<evidence type="ECO:0000313" key="3">
    <source>
        <dbReference type="Proteomes" id="UP001215598"/>
    </source>
</evidence>
<comment type="caution">
    <text evidence="2">The sequence shown here is derived from an EMBL/GenBank/DDBJ whole genome shotgun (WGS) entry which is preliminary data.</text>
</comment>
<evidence type="ECO:0000313" key="2">
    <source>
        <dbReference type="EMBL" id="KAJ7731059.1"/>
    </source>
</evidence>
<protein>
    <submittedName>
        <fullName evidence="2">Uncharacterized protein</fullName>
    </submittedName>
</protein>
<gene>
    <name evidence="2" type="ORF">B0H16DRAFT_1584250</name>
</gene>
<feature type="transmembrane region" description="Helical" evidence="1">
    <location>
        <begin position="47"/>
        <end position="70"/>
    </location>
</feature>
<keyword evidence="3" id="KW-1185">Reference proteome</keyword>
<accession>A0AAD7MTB4</accession>
<dbReference type="EMBL" id="JARKIB010000155">
    <property type="protein sequence ID" value="KAJ7731059.1"/>
    <property type="molecule type" value="Genomic_DNA"/>
</dbReference>
<dbReference type="AlphaFoldDB" id="A0AAD7MTB4"/>
<reference evidence="2" key="1">
    <citation type="submission" date="2023-03" db="EMBL/GenBank/DDBJ databases">
        <title>Massive genome expansion in bonnet fungi (Mycena s.s.) driven by repeated elements and novel gene families across ecological guilds.</title>
        <authorList>
            <consortium name="Lawrence Berkeley National Laboratory"/>
            <person name="Harder C.B."/>
            <person name="Miyauchi S."/>
            <person name="Viragh M."/>
            <person name="Kuo A."/>
            <person name="Thoen E."/>
            <person name="Andreopoulos B."/>
            <person name="Lu D."/>
            <person name="Skrede I."/>
            <person name="Drula E."/>
            <person name="Henrissat B."/>
            <person name="Morin E."/>
            <person name="Kohler A."/>
            <person name="Barry K."/>
            <person name="LaButti K."/>
            <person name="Morin E."/>
            <person name="Salamov A."/>
            <person name="Lipzen A."/>
            <person name="Mereny Z."/>
            <person name="Hegedus B."/>
            <person name="Baldrian P."/>
            <person name="Stursova M."/>
            <person name="Weitz H."/>
            <person name="Taylor A."/>
            <person name="Grigoriev I.V."/>
            <person name="Nagy L.G."/>
            <person name="Martin F."/>
            <person name="Kauserud H."/>
        </authorList>
    </citation>
    <scope>NUCLEOTIDE SEQUENCE</scope>
    <source>
        <strain evidence="2">CBHHK182m</strain>
    </source>
</reference>
<keyword evidence="1" id="KW-1133">Transmembrane helix</keyword>